<dbReference type="Proteomes" id="UP000282985">
    <property type="component" value="Unassembled WGS sequence"/>
</dbReference>
<dbReference type="EMBL" id="RJJX01000023">
    <property type="protein sequence ID" value="RUT73328.1"/>
    <property type="molecule type" value="Genomic_DNA"/>
</dbReference>
<evidence type="ECO:0000313" key="2">
    <source>
        <dbReference type="EMBL" id="RUT73328.1"/>
    </source>
</evidence>
<dbReference type="SUPFAM" id="SSF46785">
    <property type="entry name" value="Winged helix' DNA-binding domain"/>
    <property type="match status" value="1"/>
</dbReference>
<feature type="domain" description="Helix-turn-helix type 11" evidence="1">
    <location>
        <begin position="14"/>
        <end position="54"/>
    </location>
</feature>
<dbReference type="RefSeq" id="WP_127344543.1">
    <property type="nucleotide sequence ID" value="NZ_RJJX01000023.1"/>
</dbReference>
<comment type="caution">
    <text evidence="2">The sequence shown here is derived from an EMBL/GenBank/DDBJ whole genome shotgun (WGS) entry which is preliminary data.</text>
</comment>
<dbReference type="OrthoDB" id="1163801at2"/>
<organism evidence="2 3">
    <name type="scientific">Ancylomarina longa</name>
    <dbReference type="NCBI Taxonomy" id="2487017"/>
    <lineage>
        <taxon>Bacteria</taxon>
        <taxon>Pseudomonadati</taxon>
        <taxon>Bacteroidota</taxon>
        <taxon>Bacteroidia</taxon>
        <taxon>Marinilabiliales</taxon>
        <taxon>Marinifilaceae</taxon>
        <taxon>Ancylomarina</taxon>
    </lineage>
</organism>
<dbReference type="Gene3D" id="1.10.10.10">
    <property type="entry name" value="Winged helix-like DNA-binding domain superfamily/Winged helix DNA-binding domain"/>
    <property type="match status" value="1"/>
</dbReference>
<dbReference type="InterPro" id="IPR036390">
    <property type="entry name" value="WH_DNA-bd_sf"/>
</dbReference>
<dbReference type="InterPro" id="IPR013196">
    <property type="entry name" value="HTH_11"/>
</dbReference>
<reference evidence="2 3" key="1">
    <citation type="submission" date="2018-11" db="EMBL/GenBank/DDBJ databases">
        <title>Parancylomarina longa gen. nov., sp. nov., isolated from sediments of southern Okinawa.</title>
        <authorList>
            <person name="Fu T."/>
        </authorList>
    </citation>
    <scope>NUCLEOTIDE SEQUENCE [LARGE SCALE GENOMIC DNA]</scope>
    <source>
        <strain evidence="2 3">T3-2 S1-C</strain>
    </source>
</reference>
<dbReference type="InterPro" id="IPR036388">
    <property type="entry name" value="WH-like_DNA-bd_sf"/>
</dbReference>
<gene>
    <name evidence="2" type="ORF">DLK05_13730</name>
</gene>
<protein>
    <submittedName>
        <fullName evidence="2">HTH domain-containing protein</fullName>
    </submittedName>
</protein>
<name>A0A434AG17_9BACT</name>
<evidence type="ECO:0000313" key="3">
    <source>
        <dbReference type="Proteomes" id="UP000282985"/>
    </source>
</evidence>
<accession>A0A434AG17</accession>
<sequence>MNFSLLLQKSEHIKELAAKENTGTPKELAIKLDISERSLSRIIKALKDNGYPIEYSISKQSYVLKQVAIEI</sequence>
<keyword evidence="3" id="KW-1185">Reference proteome</keyword>
<evidence type="ECO:0000259" key="1">
    <source>
        <dbReference type="Pfam" id="PF08279"/>
    </source>
</evidence>
<proteinExistence type="predicted"/>
<dbReference type="Pfam" id="PF08279">
    <property type="entry name" value="HTH_11"/>
    <property type="match status" value="1"/>
</dbReference>
<dbReference type="AlphaFoldDB" id="A0A434AG17"/>